<keyword evidence="2" id="KW-0472">Membrane</keyword>
<proteinExistence type="predicted"/>
<gene>
    <name evidence="3" type="ORF">BLNAU_21643</name>
</gene>
<dbReference type="EMBL" id="JARBJD010000346">
    <property type="protein sequence ID" value="KAK2943460.1"/>
    <property type="molecule type" value="Genomic_DNA"/>
</dbReference>
<organism evidence="3 4">
    <name type="scientific">Blattamonas nauphoetae</name>
    <dbReference type="NCBI Taxonomy" id="2049346"/>
    <lineage>
        <taxon>Eukaryota</taxon>
        <taxon>Metamonada</taxon>
        <taxon>Preaxostyla</taxon>
        <taxon>Oxymonadida</taxon>
        <taxon>Blattamonas</taxon>
    </lineage>
</organism>
<dbReference type="Proteomes" id="UP001281761">
    <property type="component" value="Unassembled WGS sequence"/>
</dbReference>
<sequence length="358" mass="39950">MKTGHPHSRTSSDASSTHPRKSQSKVNGLQEPFLYFDESTELSLKDKSTIYCSLVALVETDYPFDNVLQDRAVQLLKSLTPIGFRNAYTAKLVTDLVSSSAGSPSGFVESIATLLSSPHSTLIGATFVFLDKTLYYSSLSVRCRLMDSDLISQVLATIQPHTLPISGYETMFDNLIRIINTLLKLATPSSLSDLGITTAVDQLNHHEMIFRKGVLPSSRFVTFLITNQYILNRDLLSCFMSLLAIFILICPFHRPTLEFVLASPIVMANSSCLSFIEHDQTLWFSIGIINRSLKMWKAEGPELAQSGKRMIQALFSEGFEDTIKQMIKHDKSEFYSHNVVEHSHSISQSLGSNVTRPQ</sequence>
<keyword evidence="4" id="KW-1185">Reference proteome</keyword>
<reference evidence="3 4" key="1">
    <citation type="journal article" date="2022" name="bioRxiv">
        <title>Genomics of Preaxostyla Flagellates Illuminates Evolutionary Transitions and the Path Towards Mitochondrial Loss.</title>
        <authorList>
            <person name="Novak L.V.F."/>
            <person name="Treitli S.C."/>
            <person name="Pyrih J."/>
            <person name="Halakuc P."/>
            <person name="Pipaliya S.V."/>
            <person name="Vacek V."/>
            <person name="Brzon O."/>
            <person name="Soukal P."/>
            <person name="Eme L."/>
            <person name="Dacks J.B."/>
            <person name="Karnkowska A."/>
            <person name="Elias M."/>
            <person name="Hampl V."/>
        </authorList>
    </citation>
    <scope>NUCLEOTIDE SEQUENCE [LARGE SCALE GENOMIC DNA]</scope>
    <source>
        <strain evidence="3">NAU3</strain>
        <tissue evidence="3">Gut</tissue>
    </source>
</reference>
<accession>A0ABQ9WVE9</accession>
<evidence type="ECO:0000256" key="2">
    <source>
        <dbReference type="SAM" id="Phobius"/>
    </source>
</evidence>
<name>A0ABQ9WVE9_9EUKA</name>
<keyword evidence="2" id="KW-1133">Transmembrane helix</keyword>
<evidence type="ECO:0000313" key="3">
    <source>
        <dbReference type="EMBL" id="KAK2943460.1"/>
    </source>
</evidence>
<evidence type="ECO:0000313" key="4">
    <source>
        <dbReference type="Proteomes" id="UP001281761"/>
    </source>
</evidence>
<comment type="caution">
    <text evidence="3">The sequence shown here is derived from an EMBL/GenBank/DDBJ whole genome shotgun (WGS) entry which is preliminary data.</text>
</comment>
<feature type="region of interest" description="Disordered" evidence="1">
    <location>
        <begin position="1"/>
        <end position="26"/>
    </location>
</feature>
<protein>
    <submittedName>
        <fullName evidence="3">Uncharacterized protein</fullName>
    </submittedName>
</protein>
<keyword evidence="2" id="KW-0812">Transmembrane</keyword>
<evidence type="ECO:0000256" key="1">
    <source>
        <dbReference type="SAM" id="MobiDB-lite"/>
    </source>
</evidence>
<feature type="transmembrane region" description="Helical" evidence="2">
    <location>
        <begin position="235"/>
        <end position="254"/>
    </location>
</feature>